<dbReference type="eggNOG" id="arCOG13728">
    <property type="taxonomic scope" value="Archaea"/>
</dbReference>
<dbReference type="RefSeq" id="WP_015232106.1">
    <property type="nucleotide sequence ID" value="NC_019791.1"/>
</dbReference>
<proteinExistence type="predicted"/>
<dbReference type="AlphaFoldDB" id="L0A8L3"/>
<organism evidence="1 2">
    <name type="scientific">Caldisphaera lagunensis (strain DSM 15908 / JCM 11604 / ANMR 0165 / IC-154)</name>
    <dbReference type="NCBI Taxonomy" id="1056495"/>
    <lineage>
        <taxon>Archaea</taxon>
        <taxon>Thermoproteota</taxon>
        <taxon>Thermoprotei</taxon>
        <taxon>Acidilobales</taxon>
        <taxon>Caldisphaeraceae</taxon>
        <taxon>Caldisphaera</taxon>
    </lineage>
</organism>
<dbReference type="InParanoid" id="L0A8L3"/>
<keyword evidence="2" id="KW-1185">Reference proteome</keyword>
<protein>
    <submittedName>
        <fullName evidence="1">Uncharacterized protein</fullName>
    </submittedName>
</protein>
<dbReference type="OrthoDB" id="379470at2157"/>
<dbReference type="Proteomes" id="UP000010469">
    <property type="component" value="Chromosome"/>
</dbReference>
<name>L0A8L3_CALLD</name>
<sequence>MSSVDEIKNIDNLILPLGQLSDSEAENLISEIVNLLSIAGNQNADIKVQFSTYAGMIYDELITKINLRLYAQKALKVIGYPLADSVELIDCLGESAIKELLLSAAKILSNENAEFDQEVLDIYSDCLGWDKKPSELDKETISIAIFVSFTGALNKWLNSLGTA</sequence>
<dbReference type="STRING" id="1056495.Calag_0440"/>
<dbReference type="EMBL" id="CP003378">
    <property type="protein sequence ID" value="AFZ70208.1"/>
    <property type="molecule type" value="Genomic_DNA"/>
</dbReference>
<dbReference type="KEGG" id="clg:Calag_0440"/>
<accession>L0A8L3</accession>
<gene>
    <name evidence="1" type="ordered locus">Calag_0440</name>
</gene>
<reference evidence="2" key="1">
    <citation type="submission" date="2012-03" db="EMBL/GenBank/DDBJ databases">
        <title>Complete genome of Caldisphaera lagunensis DSM 15908.</title>
        <authorList>
            <person name="Lucas S."/>
            <person name="Copeland A."/>
            <person name="Lapidus A."/>
            <person name="Glavina del Rio T."/>
            <person name="Dalin E."/>
            <person name="Tice H."/>
            <person name="Bruce D."/>
            <person name="Goodwin L."/>
            <person name="Pitluck S."/>
            <person name="Peters L."/>
            <person name="Mikhailova N."/>
            <person name="Teshima H."/>
            <person name="Kyrpides N."/>
            <person name="Mavromatis K."/>
            <person name="Ivanova N."/>
            <person name="Brettin T."/>
            <person name="Detter J.C."/>
            <person name="Han C."/>
            <person name="Larimer F."/>
            <person name="Land M."/>
            <person name="Hauser L."/>
            <person name="Markowitz V."/>
            <person name="Cheng J.-F."/>
            <person name="Hugenholtz P."/>
            <person name="Woyke T."/>
            <person name="Wu D."/>
            <person name="Spring S."/>
            <person name="Schroeder M."/>
            <person name="Brambilla E."/>
            <person name="Klenk H.-P."/>
            <person name="Eisen J.A."/>
        </authorList>
    </citation>
    <scope>NUCLEOTIDE SEQUENCE [LARGE SCALE GENOMIC DNA]</scope>
    <source>
        <strain evidence="2">DSM 15908 / JCM 11604 / IC-154</strain>
    </source>
</reference>
<evidence type="ECO:0000313" key="2">
    <source>
        <dbReference type="Proteomes" id="UP000010469"/>
    </source>
</evidence>
<dbReference type="GeneID" id="14211700"/>
<dbReference type="HOGENOM" id="CLU_1648211_0_0_2"/>
<evidence type="ECO:0000313" key="1">
    <source>
        <dbReference type="EMBL" id="AFZ70208.1"/>
    </source>
</evidence>